<sequence length="113" mass="12889">MSAELFHVLAMVIRRHTAHGPIPLLPRYDAAERVWTAPLPYLFQRQIGSVRRVTSTNTVLHTLRRRCEQIAQTVPAFRGLSFTPHDFRRLFAPTWSTTGSRSISAPLYLDTST</sequence>
<evidence type="ECO:0000313" key="2">
    <source>
        <dbReference type="Proteomes" id="UP000579945"/>
    </source>
</evidence>
<organism evidence="1 2">
    <name type="scientific">Nonomuraea dietziae</name>
    <dbReference type="NCBI Taxonomy" id="65515"/>
    <lineage>
        <taxon>Bacteria</taxon>
        <taxon>Bacillati</taxon>
        <taxon>Actinomycetota</taxon>
        <taxon>Actinomycetes</taxon>
        <taxon>Streptosporangiales</taxon>
        <taxon>Streptosporangiaceae</taxon>
        <taxon>Nonomuraea</taxon>
    </lineage>
</organism>
<name>A0A7W5V4V6_9ACTN</name>
<dbReference type="SUPFAM" id="SSF56349">
    <property type="entry name" value="DNA breaking-rejoining enzymes"/>
    <property type="match status" value="1"/>
</dbReference>
<reference evidence="1 2" key="1">
    <citation type="submission" date="2020-08" db="EMBL/GenBank/DDBJ databases">
        <title>Sequencing the genomes of 1000 actinobacteria strains.</title>
        <authorList>
            <person name="Klenk H.-P."/>
        </authorList>
    </citation>
    <scope>NUCLEOTIDE SEQUENCE [LARGE SCALE GENOMIC DNA]</scope>
    <source>
        <strain evidence="1 2">DSM 44320</strain>
    </source>
</reference>
<dbReference type="Proteomes" id="UP000579945">
    <property type="component" value="Unassembled WGS sequence"/>
</dbReference>
<accession>A0A7W5V4V6</accession>
<comment type="caution">
    <text evidence="1">The sequence shown here is derived from an EMBL/GenBank/DDBJ whole genome shotgun (WGS) entry which is preliminary data.</text>
</comment>
<protein>
    <submittedName>
        <fullName evidence="1">Integrase</fullName>
    </submittedName>
</protein>
<dbReference type="GO" id="GO:0003677">
    <property type="term" value="F:DNA binding"/>
    <property type="evidence" value="ECO:0007669"/>
    <property type="project" value="InterPro"/>
</dbReference>
<gene>
    <name evidence="1" type="ORF">FHR33_003245</name>
</gene>
<dbReference type="EMBL" id="JACIBV010000001">
    <property type="protein sequence ID" value="MBB3727385.1"/>
    <property type="molecule type" value="Genomic_DNA"/>
</dbReference>
<dbReference type="RefSeq" id="WP_183647890.1">
    <property type="nucleotide sequence ID" value="NZ_BAAAXX010000023.1"/>
</dbReference>
<dbReference type="InterPro" id="IPR011010">
    <property type="entry name" value="DNA_brk_join_enz"/>
</dbReference>
<evidence type="ECO:0000313" key="1">
    <source>
        <dbReference type="EMBL" id="MBB3727385.1"/>
    </source>
</evidence>
<dbReference type="AlphaFoldDB" id="A0A7W5V4V6"/>
<keyword evidence="2" id="KW-1185">Reference proteome</keyword>
<dbReference type="GeneID" id="95389691"/>
<proteinExistence type="predicted"/>